<evidence type="ECO:0008006" key="3">
    <source>
        <dbReference type="Google" id="ProtNLM"/>
    </source>
</evidence>
<evidence type="ECO:0000313" key="1">
    <source>
        <dbReference type="EMBL" id="SMO55323.1"/>
    </source>
</evidence>
<dbReference type="Proteomes" id="UP000316916">
    <property type="component" value="Unassembled WGS sequence"/>
</dbReference>
<name>A0A521C7F8_9FLAO</name>
<proteinExistence type="predicted"/>
<protein>
    <recommendedName>
        <fullName evidence="3">Alpha/beta hydrolase</fullName>
    </recommendedName>
</protein>
<accession>A0A521C7F8</accession>
<evidence type="ECO:0000313" key="2">
    <source>
        <dbReference type="Proteomes" id="UP000316916"/>
    </source>
</evidence>
<dbReference type="EMBL" id="FXTC01000002">
    <property type="protein sequence ID" value="SMO55323.1"/>
    <property type="molecule type" value="Genomic_DNA"/>
</dbReference>
<dbReference type="AlphaFoldDB" id="A0A521C7F8"/>
<dbReference type="InterPro" id="IPR046114">
    <property type="entry name" value="DUF6051"/>
</dbReference>
<gene>
    <name evidence="1" type="ORF">SAMN06265171_102536</name>
</gene>
<keyword evidence="2" id="KW-1185">Reference proteome</keyword>
<organism evidence="1 2">
    <name type="scientific">Chryseobacterium rhizoplanae</name>
    <dbReference type="NCBI Taxonomy" id="1609531"/>
    <lineage>
        <taxon>Bacteria</taxon>
        <taxon>Pseudomonadati</taxon>
        <taxon>Bacteroidota</taxon>
        <taxon>Flavobacteriia</taxon>
        <taxon>Flavobacteriales</taxon>
        <taxon>Weeksellaceae</taxon>
        <taxon>Chryseobacterium group</taxon>
        <taxon>Chryseobacterium</taxon>
    </lineage>
</organism>
<dbReference type="Pfam" id="PF19519">
    <property type="entry name" value="DUF6051"/>
    <property type="match status" value="1"/>
</dbReference>
<sequence>MEYYELYEILKSHFDSGKDRVELKELNVTIESVPFESKVSDLLYGSEHQHCSKHQQSLEINEKGYLFYGQPVVDIKDFDIECNKRFTYYILKNADIETAKGCIFFFHGLNEKKWDKYLPWAYELAQRTQKAVILFPIAFHMDRAVPIWSDRHHMMEVVRLRKKKYPENMNFSYVNAAISSRLEAHPQRIFWSGLQTYSDITEVVKDIKNNKIKGISPEADLDLFGYSIGSFLSMIIKMADPNHYFTRSKVFCFCGGMTIDRMFPVSKYIMDTQATIKMQSVFTELLSSDFKSDTRLKHYQNEDLHPQESWFKKMLRYNYFQKEREERIHEIQSQIKAYVLEKDSVAPPIEALNTLRGGYRNINVEVEIKDFPFEYSHMVPFPLAHKHKKEVTEAFHQFVQSASNFYNS</sequence>
<dbReference type="SUPFAM" id="SSF53474">
    <property type="entry name" value="alpha/beta-Hydrolases"/>
    <property type="match status" value="1"/>
</dbReference>
<reference evidence="1 2" key="1">
    <citation type="submission" date="2017-05" db="EMBL/GenBank/DDBJ databases">
        <authorList>
            <person name="Varghese N."/>
            <person name="Submissions S."/>
        </authorList>
    </citation>
    <scope>NUCLEOTIDE SEQUENCE [LARGE SCALE GENOMIC DNA]</scope>
    <source>
        <strain evidence="1 2">DSM 29371</strain>
    </source>
</reference>
<dbReference type="RefSeq" id="WP_142717449.1">
    <property type="nucleotide sequence ID" value="NZ_FXTC01000002.1"/>
</dbReference>
<dbReference type="InterPro" id="IPR029058">
    <property type="entry name" value="AB_hydrolase_fold"/>
</dbReference>
<dbReference type="Gene3D" id="3.40.50.1820">
    <property type="entry name" value="alpha/beta hydrolase"/>
    <property type="match status" value="1"/>
</dbReference>